<keyword evidence="11 13" id="KW-0324">Glycolysis</keyword>
<dbReference type="GO" id="GO:0030955">
    <property type="term" value="F:potassium ion binding"/>
    <property type="evidence" value="ECO:0007669"/>
    <property type="project" value="InterPro"/>
</dbReference>
<evidence type="ECO:0000256" key="4">
    <source>
        <dbReference type="ARBA" id="ARBA00012142"/>
    </source>
</evidence>
<feature type="compositionally biased region" description="Polar residues" evidence="14">
    <location>
        <begin position="590"/>
        <end position="600"/>
    </location>
</feature>
<accession>A0A4Z1T6V8</accession>
<gene>
    <name evidence="17" type="ORF">GMRT_11419</name>
</gene>
<keyword evidence="6" id="KW-0479">Metal-binding</keyword>
<evidence type="ECO:0000256" key="5">
    <source>
        <dbReference type="ARBA" id="ARBA00022679"/>
    </source>
</evidence>
<comment type="cofactor">
    <cofactor evidence="1">
        <name>K(+)</name>
        <dbReference type="ChEBI" id="CHEBI:29103"/>
    </cofactor>
</comment>
<dbReference type="Pfam" id="PF00224">
    <property type="entry name" value="PK"/>
    <property type="match status" value="1"/>
</dbReference>
<keyword evidence="9" id="KW-0067">ATP-binding</keyword>
<dbReference type="InterPro" id="IPR001697">
    <property type="entry name" value="Pyr_Knase"/>
</dbReference>
<evidence type="ECO:0000256" key="8">
    <source>
        <dbReference type="ARBA" id="ARBA00022777"/>
    </source>
</evidence>
<dbReference type="InterPro" id="IPR040442">
    <property type="entry name" value="Pyrv_kinase-like_dom_sf"/>
</dbReference>
<dbReference type="EC" id="2.7.1.40" evidence="4 13"/>
<name>A0A4Z1T6V8_GIAMU</name>
<comment type="caution">
    <text evidence="17">The sequence shown here is derived from an EMBL/GenBank/DDBJ whole genome shotgun (WGS) entry which is preliminary data.</text>
</comment>
<evidence type="ECO:0000256" key="14">
    <source>
        <dbReference type="SAM" id="MobiDB-lite"/>
    </source>
</evidence>
<evidence type="ECO:0000256" key="9">
    <source>
        <dbReference type="ARBA" id="ARBA00022840"/>
    </source>
</evidence>
<evidence type="ECO:0000256" key="3">
    <source>
        <dbReference type="ARBA" id="ARBA00008663"/>
    </source>
</evidence>
<dbReference type="GO" id="GO:0005524">
    <property type="term" value="F:ATP binding"/>
    <property type="evidence" value="ECO:0007669"/>
    <property type="project" value="UniProtKB-KW"/>
</dbReference>
<feature type="domain" description="Pyruvate kinase C-terminal" evidence="16">
    <location>
        <begin position="411"/>
        <end position="513"/>
    </location>
</feature>
<reference evidence="17 18" key="1">
    <citation type="submission" date="2019-05" db="EMBL/GenBank/DDBJ databases">
        <title>The compact genome of Giardia muris reveals important steps in the evolution of intestinal protozoan parasites.</title>
        <authorList>
            <person name="Xu F."/>
            <person name="Jimenez-Gonzalez A."/>
            <person name="Einarsson E."/>
            <person name="Astvaldsson A."/>
            <person name="Peirasmaki D."/>
            <person name="Eckmann L."/>
            <person name="Andersson J.O."/>
            <person name="Svard S.G."/>
            <person name="Jerlstrom-Hultqvist J."/>
        </authorList>
    </citation>
    <scope>NUCLEOTIDE SEQUENCE [LARGE SCALE GENOMIC DNA]</scope>
    <source>
        <strain evidence="17 18">Roberts-Thomson</strain>
    </source>
</reference>
<evidence type="ECO:0000256" key="13">
    <source>
        <dbReference type="RuleBase" id="RU000504"/>
    </source>
</evidence>
<dbReference type="Proteomes" id="UP000315496">
    <property type="component" value="Chromosome 2"/>
</dbReference>
<dbReference type="GO" id="GO:0004743">
    <property type="term" value="F:pyruvate kinase activity"/>
    <property type="evidence" value="ECO:0007669"/>
    <property type="project" value="UniProtKB-EC"/>
</dbReference>
<evidence type="ECO:0000256" key="2">
    <source>
        <dbReference type="ARBA" id="ARBA00004997"/>
    </source>
</evidence>
<dbReference type="InterPro" id="IPR036918">
    <property type="entry name" value="Pyrv_Knase_C_sf"/>
</dbReference>
<evidence type="ECO:0000256" key="1">
    <source>
        <dbReference type="ARBA" id="ARBA00001958"/>
    </source>
</evidence>
<dbReference type="PRINTS" id="PR01050">
    <property type="entry name" value="PYRUVTKNASE"/>
</dbReference>
<evidence type="ECO:0000256" key="7">
    <source>
        <dbReference type="ARBA" id="ARBA00022741"/>
    </source>
</evidence>
<dbReference type="UniPathway" id="UPA00109">
    <property type="reaction ID" value="UER00188"/>
</dbReference>
<dbReference type="InterPro" id="IPR015813">
    <property type="entry name" value="Pyrv/PenolPyrv_kinase-like_dom"/>
</dbReference>
<keyword evidence="12 17" id="KW-0670">Pyruvate</keyword>
<comment type="similarity">
    <text evidence="3 13">Belongs to the pyruvate kinase family.</text>
</comment>
<dbReference type="Pfam" id="PF02887">
    <property type="entry name" value="PK_C"/>
    <property type="match status" value="1"/>
</dbReference>
<keyword evidence="7" id="KW-0547">Nucleotide-binding</keyword>
<evidence type="ECO:0000313" key="18">
    <source>
        <dbReference type="Proteomes" id="UP000315496"/>
    </source>
</evidence>
<proteinExistence type="inferred from homology"/>
<dbReference type="InterPro" id="IPR015806">
    <property type="entry name" value="Pyrv_Knase_insert_dom_sf"/>
</dbReference>
<dbReference type="VEuPathDB" id="GiardiaDB:GMRT_11419"/>
<dbReference type="InterPro" id="IPR015795">
    <property type="entry name" value="Pyrv_Knase_C"/>
</dbReference>
<dbReference type="Gene3D" id="2.40.33.10">
    <property type="entry name" value="PK beta-barrel domain-like"/>
    <property type="match status" value="1"/>
</dbReference>
<dbReference type="PANTHER" id="PTHR11817">
    <property type="entry name" value="PYRUVATE KINASE"/>
    <property type="match status" value="1"/>
</dbReference>
<evidence type="ECO:0000259" key="15">
    <source>
        <dbReference type="Pfam" id="PF00224"/>
    </source>
</evidence>
<keyword evidence="10 13" id="KW-0460">Magnesium</keyword>
<sequence>MHAIHERAAKGYPGKLTAANLIAAPAYGGGDAPPYRRGKVIVTLGPGCNTREAIAQMLTDGVDAFRIMMAKATNEENLRLFNLVREVADEQKKFVPIIASLQGPKFRITGLTNSGLILLQEGQTLEMRAIEKGETCNAYGLFVDNPSFFSVICVGAELVFRHTKLILNVLSIDPELQKCIVRVMTPGLIHLADHSSFRIVGRRTAEFPLTDVEYEQLHFLAENTNIDWICFSHINTDMDIRSVEPYMAFLRKKFPSFPPRIMLKVETPLSVTLLREIMPYVDGVMIARGALGEEMELGYVPVAQKTIIGIAREFGKPSYVASSVCDSMYDNIIPTRAEVSDVNNALADGCDGLVLCRETAIGEFAIQAARYLIEIVTATETDPLDATYCGKLLSDNCNGLITPRVEFQQEDALSIAAVATAKSLNAKCICVFSIHGCSILSLVRQRPGIPIVVFTAAPSAARWMSMLWGVKAVVVPRMRNMRLSAIQCDESVQDLGLAANEDLIVMVCGSFLELVEGSEDIGRVQRGTNHIFVHRIGTNLDIETPASEASVIRQFEGPLLRQRRASPSPKPPLRASGSLQTGVGAIRSPLPQTGQTTINARQHGGSSGSTVLRTTRIGIPSVQQK</sequence>
<keyword evidence="5 13" id="KW-0808">Transferase</keyword>
<dbReference type="EMBL" id="VDLU01000002">
    <property type="protein sequence ID" value="TNJ28279.1"/>
    <property type="molecule type" value="Genomic_DNA"/>
</dbReference>
<dbReference type="Gene3D" id="3.40.1380.20">
    <property type="entry name" value="Pyruvate kinase, C-terminal domain"/>
    <property type="match status" value="1"/>
</dbReference>
<evidence type="ECO:0000256" key="11">
    <source>
        <dbReference type="ARBA" id="ARBA00023152"/>
    </source>
</evidence>
<dbReference type="GO" id="GO:0016301">
    <property type="term" value="F:kinase activity"/>
    <property type="evidence" value="ECO:0007669"/>
    <property type="project" value="UniProtKB-KW"/>
</dbReference>
<dbReference type="SUPFAM" id="SSF52935">
    <property type="entry name" value="PK C-terminal domain-like"/>
    <property type="match status" value="1"/>
</dbReference>
<evidence type="ECO:0000256" key="6">
    <source>
        <dbReference type="ARBA" id="ARBA00022723"/>
    </source>
</evidence>
<evidence type="ECO:0000256" key="10">
    <source>
        <dbReference type="ARBA" id="ARBA00022842"/>
    </source>
</evidence>
<protein>
    <recommendedName>
        <fullName evidence="4 13">Pyruvate kinase</fullName>
        <ecNumber evidence="4 13">2.7.1.40</ecNumber>
    </recommendedName>
</protein>
<dbReference type="OrthoDB" id="108365at2759"/>
<dbReference type="GO" id="GO:0000287">
    <property type="term" value="F:magnesium ion binding"/>
    <property type="evidence" value="ECO:0007669"/>
    <property type="project" value="InterPro"/>
</dbReference>
<dbReference type="AlphaFoldDB" id="A0A4Z1T6V8"/>
<comment type="pathway">
    <text evidence="2 13">Carbohydrate degradation; glycolysis; pyruvate from D-glyceraldehyde 3-phosphate: step 5/5.</text>
</comment>
<dbReference type="Gene3D" id="3.20.20.60">
    <property type="entry name" value="Phosphoenolpyruvate-binding domains"/>
    <property type="match status" value="1"/>
</dbReference>
<organism evidence="17 18">
    <name type="scientific">Giardia muris</name>
    <dbReference type="NCBI Taxonomy" id="5742"/>
    <lineage>
        <taxon>Eukaryota</taxon>
        <taxon>Metamonada</taxon>
        <taxon>Diplomonadida</taxon>
        <taxon>Hexamitidae</taxon>
        <taxon>Giardiinae</taxon>
        <taxon>Giardia</taxon>
    </lineage>
</organism>
<comment type="catalytic activity">
    <reaction evidence="13">
        <text>pyruvate + ATP = phosphoenolpyruvate + ADP + H(+)</text>
        <dbReference type="Rhea" id="RHEA:18157"/>
        <dbReference type="ChEBI" id="CHEBI:15361"/>
        <dbReference type="ChEBI" id="CHEBI:15378"/>
        <dbReference type="ChEBI" id="CHEBI:30616"/>
        <dbReference type="ChEBI" id="CHEBI:58702"/>
        <dbReference type="ChEBI" id="CHEBI:456216"/>
        <dbReference type="EC" id="2.7.1.40"/>
    </reaction>
</comment>
<evidence type="ECO:0000256" key="12">
    <source>
        <dbReference type="ARBA" id="ARBA00023317"/>
    </source>
</evidence>
<keyword evidence="8 13" id="KW-0418">Kinase</keyword>
<evidence type="ECO:0000259" key="16">
    <source>
        <dbReference type="Pfam" id="PF02887"/>
    </source>
</evidence>
<feature type="region of interest" description="Disordered" evidence="14">
    <location>
        <begin position="558"/>
        <end position="625"/>
    </location>
</feature>
<keyword evidence="18" id="KW-1185">Reference proteome</keyword>
<evidence type="ECO:0000313" key="17">
    <source>
        <dbReference type="EMBL" id="TNJ28279.1"/>
    </source>
</evidence>
<dbReference type="SUPFAM" id="SSF51621">
    <property type="entry name" value="Phosphoenolpyruvate/pyruvate domain"/>
    <property type="match status" value="1"/>
</dbReference>
<dbReference type="InterPro" id="IPR015793">
    <property type="entry name" value="Pyrv_Knase_brl"/>
</dbReference>
<feature type="domain" description="Pyruvate kinase barrel" evidence="15">
    <location>
        <begin position="36"/>
        <end position="368"/>
    </location>
</feature>